<evidence type="ECO:0000313" key="3">
    <source>
        <dbReference type="Proteomes" id="UP000005867"/>
    </source>
</evidence>
<feature type="transmembrane region" description="Helical" evidence="1">
    <location>
        <begin position="95"/>
        <end position="114"/>
    </location>
</feature>
<keyword evidence="1" id="KW-0812">Transmembrane</keyword>
<dbReference type="HOGENOM" id="CLU_2044495_0_0_2"/>
<feature type="transmembrane region" description="Helical" evidence="1">
    <location>
        <begin position="67"/>
        <end position="88"/>
    </location>
</feature>
<keyword evidence="3" id="KW-1185">Reference proteome</keyword>
<dbReference type="EMBL" id="CP003098">
    <property type="protein sequence ID" value="AET33331.1"/>
    <property type="molecule type" value="Genomic_DNA"/>
</dbReference>
<dbReference type="STRING" id="1104324.P186_1929"/>
<keyword evidence="1" id="KW-1133">Transmembrane helix</keyword>
<evidence type="ECO:0000313" key="2">
    <source>
        <dbReference type="EMBL" id="AET33331.1"/>
    </source>
</evidence>
<evidence type="ECO:0008006" key="4">
    <source>
        <dbReference type="Google" id="ProtNLM"/>
    </source>
</evidence>
<protein>
    <recommendedName>
        <fullName evidence="4">Phage holin family protein</fullName>
    </recommendedName>
</protein>
<sequence>MVEVLVWWVIFTAVLWVLLSLLAGRAVNPLGVFLGVVLAPVAFLVAASVVGFLALALGVFIVPLLLLAPLLALLAGFLTALFVVSALAGVDVARAFIALLLATVLLLVLSGLLWRSPLPPKLPIHF</sequence>
<dbReference type="RefSeq" id="WP_014289156.1">
    <property type="nucleotide sequence ID" value="NC_016645.1"/>
</dbReference>
<feature type="transmembrane region" description="Helical" evidence="1">
    <location>
        <begin position="30"/>
        <end position="61"/>
    </location>
</feature>
<dbReference type="GeneID" id="11596422"/>
<accession>G7VHX1</accession>
<organism evidence="2 3">
    <name type="scientific">Pyrobaculum ferrireducens</name>
    <dbReference type="NCBI Taxonomy" id="1104324"/>
    <lineage>
        <taxon>Archaea</taxon>
        <taxon>Thermoproteota</taxon>
        <taxon>Thermoprotei</taxon>
        <taxon>Thermoproteales</taxon>
        <taxon>Thermoproteaceae</taxon>
        <taxon>Pyrobaculum</taxon>
    </lineage>
</organism>
<feature type="transmembrane region" description="Helical" evidence="1">
    <location>
        <begin position="6"/>
        <end position="23"/>
    </location>
</feature>
<keyword evidence="1" id="KW-0472">Membrane</keyword>
<proteinExistence type="predicted"/>
<dbReference type="eggNOG" id="arCOG07047">
    <property type="taxonomic scope" value="Archaea"/>
</dbReference>
<reference evidence="2 3" key="1">
    <citation type="journal article" date="2012" name="J. Bacteriol.">
        <title>Complete genome sequence of strain 1860, a crenarchaeon of the genus pyrobaculum able to grow with various electron acceptors.</title>
        <authorList>
            <person name="Mardanov A.V."/>
            <person name="Gumerov V.M."/>
            <person name="Slobodkina G.B."/>
            <person name="Beletsky A.V."/>
            <person name="Bonch-Osmolovskaya E.A."/>
            <person name="Ravin N.V."/>
            <person name="Skryabin K.G."/>
        </authorList>
    </citation>
    <scope>NUCLEOTIDE SEQUENCE [LARGE SCALE GENOMIC DNA]</scope>
    <source>
        <strain evidence="2 3">1860</strain>
    </source>
</reference>
<dbReference type="Proteomes" id="UP000005867">
    <property type="component" value="Chromosome"/>
</dbReference>
<dbReference type="BioCyc" id="PSP1104324:GJSN-1887-MONOMER"/>
<dbReference type="KEGG" id="pyr:P186_1929"/>
<gene>
    <name evidence="2" type="ORF">P186_1929</name>
</gene>
<evidence type="ECO:0000256" key="1">
    <source>
        <dbReference type="SAM" id="Phobius"/>
    </source>
</evidence>
<dbReference type="AlphaFoldDB" id="G7VHX1"/>
<name>G7VHX1_9CREN</name>